<accession>A0A0V9UNU4</accession>
<proteinExistence type="predicted"/>
<organism evidence="1 2">
    <name type="scientific">Rhodococcus pyridinivorans KG-16</name>
    <dbReference type="NCBI Taxonomy" id="1441730"/>
    <lineage>
        <taxon>Bacteria</taxon>
        <taxon>Bacillati</taxon>
        <taxon>Actinomycetota</taxon>
        <taxon>Actinomycetes</taxon>
        <taxon>Mycobacteriales</taxon>
        <taxon>Nocardiaceae</taxon>
        <taxon>Rhodococcus</taxon>
    </lineage>
</organism>
<protein>
    <submittedName>
        <fullName evidence="1">Uncharacterized protein</fullName>
    </submittedName>
</protein>
<evidence type="ECO:0000313" key="1">
    <source>
        <dbReference type="EMBL" id="KSZ59667.1"/>
    </source>
</evidence>
<reference evidence="2" key="1">
    <citation type="submission" date="2015-01" db="EMBL/GenBank/DDBJ databases">
        <title>Draft genome sequence of Rhodococcus pyridinivorans strain KG-16, a hydrocarbon-degrading bacterium.</title>
        <authorList>
            <person name="Aggarwal R.K."/>
            <person name="Dawar C."/>
        </authorList>
    </citation>
    <scope>NUCLEOTIDE SEQUENCE [LARGE SCALE GENOMIC DNA]</scope>
    <source>
        <strain evidence="2">KG-16</strain>
    </source>
</reference>
<evidence type="ECO:0000313" key="2">
    <source>
        <dbReference type="Proteomes" id="UP000053060"/>
    </source>
</evidence>
<dbReference type="EMBL" id="AZXY01000002">
    <property type="protein sequence ID" value="KSZ59667.1"/>
    <property type="molecule type" value="Genomic_DNA"/>
</dbReference>
<reference evidence="1 2" key="2">
    <citation type="journal article" date="2016" name="Genome Announc.">
        <title>Draft Genome Sequence of a Versatile Hydrocarbon-Degrading Bacterium, Rhodococcus pyridinivorans Strain KG-16, Collected from Oil Fields in India.</title>
        <authorList>
            <person name="Aggarwal R.K."/>
            <person name="Dawar C."/>
            <person name="Phanindranath R."/>
            <person name="Mutnuri L."/>
            <person name="Dayal A.M."/>
        </authorList>
    </citation>
    <scope>NUCLEOTIDE SEQUENCE [LARGE SCALE GENOMIC DNA]</scope>
    <source>
        <strain evidence="1 2">KG-16</strain>
    </source>
</reference>
<dbReference type="Proteomes" id="UP000053060">
    <property type="component" value="Unassembled WGS sequence"/>
</dbReference>
<comment type="caution">
    <text evidence="1">The sequence shown here is derived from an EMBL/GenBank/DDBJ whole genome shotgun (WGS) entry which is preliminary data.</text>
</comment>
<dbReference type="PATRIC" id="fig|1441730.3.peg.1198"/>
<name>A0A0V9UNU4_9NOCA</name>
<gene>
    <name evidence="1" type="ORF">Z045_05725</name>
</gene>
<sequence>MIGALIALVSTSISDRRKLKYEDRRRWDSDIRVLTSQLLADSRGIKDRIVAIRDLSAKVPSVLEGSASLSPDEVTILGQQTEEIQERLNQLPNQIHEFRSKSWELRLIAPQAVSDAASELETATVSLLPMADDEAWNRSLETLAHRQSLLVVVARSALTEKGMLNQRLLNKDMAKRLVEMESKRESTNEKNAP</sequence>
<dbReference type="AlphaFoldDB" id="A0A0V9UNU4"/>